<dbReference type="OrthoDB" id="215069at2"/>
<dbReference type="RefSeq" id="WP_145365147.1">
    <property type="nucleotide sequence ID" value="NZ_CP036268.1"/>
</dbReference>
<organism evidence="1 2">
    <name type="scientific">Stratiformator vulcanicus</name>
    <dbReference type="NCBI Taxonomy" id="2527980"/>
    <lineage>
        <taxon>Bacteria</taxon>
        <taxon>Pseudomonadati</taxon>
        <taxon>Planctomycetota</taxon>
        <taxon>Planctomycetia</taxon>
        <taxon>Planctomycetales</taxon>
        <taxon>Planctomycetaceae</taxon>
        <taxon>Stratiformator</taxon>
    </lineage>
</organism>
<sequence>MAAMNRFDSRLDSLVVETRTEFADEIADELTEDDRAWLVDVAHGSPEQASQIRYERAHTGFTRIILLTKTDLARIYNERQQHAAS</sequence>
<dbReference type="AlphaFoldDB" id="A0A517R545"/>
<gene>
    <name evidence="1" type="ORF">Pan189_34180</name>
</gene>
<evidence type="ECO:0000313" key="1">
    <source>
        <dbReference type="EMBL" id="QDT39017.1"/>
    </source>
</evidence>
<dbReference type="EMBL" id="CP036268">
    <property type="protein sequence ID" value="QDT39017.1"/>
    <property type="molecule type" value="Genomic_DNA"/>
</dbReference>
<accession>A0A517R545</accession>
<dbReference type="Proteomes" id="UP000317318">
    <property type="component" value="Chromosome"/>
</dbReference>
<protein>
    <submittedName>
        <fullName evidence="1">Uncharacterized protein</fullName>
    </submittedName>
</protein>
<proteinExistence type="predicted"/>
<dbReference type="KEGG" id="svp:Pan189_34180"/>
<name>A0A517R545_9PLAN</name>
<evidence type="ECO:0000313" key="2">
    <source>
        <dbReference type="Proteomes" id="UP000317318"/>
    </source>
</evidence>
<reference evidence="1 2" key="1">
    <citation type="submission" date="2019-02" db="EMBL/GenBank/DDBJ databases">
        <title>Deep-cultivation of Planctomycetes and their phenomic and genomic characterization uncovers novel biology.</title>
        <authorList>
            <person name="Wiegand S."/>
            <person name="Jogler M."/>
            <person name="Boedeker C."/>
            <person name="Pinto D."/>
            <person name="Vollmers J."/>
            <person name="Rivas-Marin E."/>
            <person name="Kohn T."/>
            <person name="Peeters S.H."/>
            <person name="Heuer A."/>
            <person name="Rast P."/>
            <person name="Oberbeckmann S."/>
            <person name="Bunk B."/>
            <person name="Jeske O."/>
            <person name="Meyerdierks A."/>
            <person name="Storesund J.E."/>
            <person name="Kallscheuer N."/>
            <person name="Luecker S."/>
            <person name="Lage O.M."/>
            <person name="Pohl T."/>
            <person name="Merkel B.J."/>
            <person name="Hornburger P."/>
            <person name="Mueller R.-W."/>
            <person name="Bruemmer F."/>
            <person name="Labrenz M."/>
            <person name="Spormann A.M."/>
            <person name="Op den Camp H."/>
            <person name="Overmann J."/>
            <person name="Amann R."/>
            <person name="Jetten M.S.M."/>
            <person name="Mascher T."/>
            <person name="Medema M.H."/>
            <person name="Devos D.P."/>
            <person name="Kaster A.-K."/>
            <person name="Ovreas L."/>
            <person name="Rohde M."/>
            <person name="Galperin M.Y."/>
            <person name="Jogler C."/>
        </authorList>
    </citation>
    <scope>NUCLEOTIDE SEQUENCE [LARGE SCALE GENOMIC DNA]</scope>
    <source>
        <strain evidence="1 2">Pan189</strain>
    </source>
</reference>
<keyword evidence="2" id="KW-1185">Reference proteome</keyword>